<evidence type="ECO:0000256" key="3">
    <source>
        <dbReference type="ARBA" id="ARBA00022692"/>
    </source>
</evidence>
<dbReference type="InterPro" id="IPR000355">
    <property type="entry name" value="Chemokine_rcpt"/>
</dbReference>
<keyword evidence="9 10" id="KW-0807">Transducer</keyword>
<reference evidence="13 16" key="1">
    <citation type="submission" date="2021-07" db="EMBL/GenBank/DDBJ databases">
        <authorList>
            <person name="Imarazene B."/>
            <person name="Zahm M."/>
            <person name="Klopp C."/>
            <person name="Cabau C."/>
            <person name="Beille S."/>
            <person name="Jouanno E."/>
            <person name="Castinel A."/>
            <person name="Lluch J."/>
            <person name="Gil L."/>
            <person name="Kuchtly C."/>
            <person name="Lopez Roques C."/>
            <person name="Donnadieu C."/>
            <person name="Parrinello H."/>
            <person name="Journot L."/>
            <person name="Du K."/>
            <person name="Schartl M."/>
            <person name="Retaux S."/>
            <person name="Guiguen Y."/>
        </authorList>
    </citation>
    <scope>NUCLEOTIDE SEQUENCE [LARGE SCALE GENOMIC DNA]</scope>
    <source>
        <strain evidence="13">Pach_M1</strain>
        <tissue evidence="13">Testis</tissue>
    </source>
</reference>
<dbReference type="EMBL" id="JAICCE010000004">
    <property type="protein sequence ID" value="KAG9278747.1"/>
    <property type="molecule type" value="Genomic_DNA"/>
</dbReference>
<evidence type="ECO:0000256" key="2">
    <source>
        <dbReference type="ARBA" id="ARBA00022475"/>
    </source>
</evidence>
<evidence type="ECO:0000313" key="15">
    <source>
        <dbReference type="Proteomes" id="UP000694621"/>
    </source>
</evidence>
<feature type="transmembrane region" description="Helical" evidence="11">
    <location>
        <begin position="287"/>
        <end position="309"/>
    </location>
</feature>
<evidence type="ECO:0000259" key="12">
    <source>
        <dbReference type="PROSITE" id="PS50262"/>
    </source>
</evidence>
<reference evidence="14" key="2">
    <citation type="submission" date="2025-05" db="UniProtKB">
        <authorList>
            <consortium name="Ensembl"/>
        </authorList>
    </citation>
    <scope>IDENTIFICATION</scope>
</reference>
<dbReference type="InterPro" id="IPR000276">
    <property type="entry name" value="GPCR_Rhodpsn"/>
</dbReference>
<feature type="transmembrane region" description="Helical" evidence="11">
    <location>
        <begin position="207"/>
        <end position="227"/>
    </location>
</feature>
<evidence type="ECO:0000256" key="9">
    <source>
        <dbReference type="ARBA" id="ARBA00023224"/>
    </source>
</evidence>
<accession>A0A8B9JE49</accession>
<keyword evidence="3 10" id="KW-0812">Transmembrane</keyword>
<dbReference type="PANTHER" id="PTHR10489">
    <property type="entry name" value="CELL ADHESION MOLECULE"/>
    <property type="match status" value="1"/>
</dbReference>
<evidence type="ECO:0000256" key="5">
    <source>
        <dbReference type="ARBA" id="ARBA00023040"/>
    </source>
</evidence>
<name>A0A8B9JE49_ASTMX</name>
<dbReference type="GO" id="GO:0060326">
    <property type="term" value="P:cell chemotaxis"/>
    <property type="evidence" value="ECO:0007669"/>
    <property type="project" value="TreeGrafter"/>
</dbReference>
<feature type="transmembrane region" description="Helical" evidence="11">
    <location>
        <begin position="154"/>
        <end position="175"/>
    </location>
</feature>
<proteinExistence type="inferred from homology"/>
<feature type="transmembrane region" description="Helical" evidence="11">
    <location>
        <begin position="112"/>
        <end position="133"/>
    </location>
</feature>
<keyword evidence="4 11" id="KW-1133">Transmembrane helix</keyword>
<comment type="subcellular location">
    <subcellularLocation>
        <location evidence="1">Cell membrane</location>
        <topology evidence="1">Multi-pass membrane protein</topology>
    </subcellularLocation>
</comment>
<sequence length="347" mass="39722">MMDDDTASTTTIDYSDYSTYGDYFDDTCNKTNVVQFGAIVTPVFFTVVIAFSVVGNALVLWVLIKYENLKSLTNAFLFNLAVSDLVFTVGLPFWAYYHASGEWTFGDVGCKAVSFIFFVGFYSSTIFLTTMTVHRYMAVVHPLSVVLNRKPYHCVMISVAIWMLSFGAATPHVIFTAASNANGTSPVIYCSYNDLKWKLVGIYQQNVFFLVSFTIITLCYVQILGRLLRPTSHTRRKTVRLILCIVVVFFLGWAPYNLSIFLDSLISWEFEKLSECEVSITIDYVFYVSRLVAFSHCCLNPVFYVFMGIKFRSHLKKMLWSICKRMEQPQNRNSRLIYSNGEEISMY</sequence>
<gene>
    <name evidence="13" type="primary">XCR1</name>
    <name evidence="13" type="ORF">AMEX_G6666</name>
</gene>
<keyword evidence="7" id="KW-1015">Disulfide bond</keyword>
<feature type="transmembrane region" description="Helical" evidence="11">
    <location>
        <begin position="39"/>
        <end position="64"/>
    </location>
</feature>
<dbReference type="Gene3D" id="1.20.1070.10">
    <property type="entry name" value="Rhodopsin 7-helix transmembrane proteins"/>
    <property type="match status" value="1"/>
</dbReference>
<dbReference type="InterPro" id="IPR050119">
    <property type="entry name" value="CCR1-9-like"/>
</dbReference>
<dbReference type="KEGG" id="amex:103046238"/>
<dbReference type="InterPro" id="IPR017452">
    <property type="entry name" value="GPCR_Rhodpsn_7TM"/>
</dbReference>
<dbReference type="PANTHER" id="PTHR10489:SF730">
    <property type="entry name" value="CHEMOKINE XC RECEPTOR 1"/>
    <property type="match status" value="1"/>
</dbReference>
<evidence type="ECO:0000256" key="4">
    <source>
        <dbReference type="ARBA" id="ARBA00022989"/>
    </source>
</evidence>
<keyword evidence="2" id="KW-1003">Cell membrane</keyword>
<dbReference type="GO" id="GO:0016493">
    <property type="term" value="F:C-C chemokine receptor activity"/>
    <property type="evidence" value="ECO:0007669"/>
    <property type="project" value="TreeGrafter"/>
</dbReference>
<dbReference type="PRINTS" id="PR00657">
    <property type="entry name" value="CCCHEMOKINER"/>
</dbReference>
<evidence type="ECO:0000256" key="8">
    <source>
        <dbReference type="ARBA" id="ARBA00023170"/>
    </source>
</evidence>
<dbReference type="Pfam" id="PF00001">
    <property type="entry name" value="7tm_1"/>
    <property type="match status" value="1"/>
</dbReference>
<keyword evidence="6 11" id="KW-0472">Membrane</keyword>
<evidence type="ECO:0000313" key="13">
    <source>
        <dbReference type="EMBL" id="KAG9278747.1"/>
    </source>
</evidence>
<dbReference type="AlphaFoldDB" id="A0A8B9JE49"/>
<feature type="domain" description="G-protein coupled receptors family 1 profile" evidence="12">
    <location>
        <begin position="55"/>
        <end position="304"/>
    </location>
</feature>
<dbReference type="GO" id="GO:0019722">
    <property type="term" value="P:calcium-mediated signaling"/>
    <property type="evidence" value="ECO:0007669"/>
    <property type="project" value="TreeGrafter"/>
</dbReference>
<dbReference type="OMA" id="ISPFSDC"/>
<comment type="similarity">
    <text evidence="10">Belongs to the G-protein coupled receptor 1 family.</text>
</comment>
<keyword evidence="5 10" id="KW-0297">G-protein coupled receptor</keyword>
<feature type="transmembrane region" description="Helical" evidence="11">
    <location>
        <begin position="239"/>
        <end position="256"/>
    </location>
</feature>
<dbReference type="Ensembl" id="ENSAMXT00005022356.1">
    <property type="protein sequence ID" value="ENSAMXP00005020217.1"/>
    <property type="gene ID" value="ENSAMXG00005010479.1"/>
</dbReference>
<evidence type="ECO:0000256" key="7">
    <source>
        <dbReference type="ARBA" id="ARBA00023157"/>
    </source>
</evidence>
<organism evidence="14 15">
    <name type="scientific">Astyanax mexicanus</name>
    <name type="common">Blind cave fish</name>
    <name type="synonym">Astyanax fasciatus mexicanus</name>
    <dbReference type="NCBI Taxonomy" id="7994"/>
    <lineage>
        <taxon>Eukaryota</taxon>
        <taxon>Metazoa</taxon>
        <taxon>Chordata</taxon>
        <taxon>Craniata</taxon>
        <taxon>Vertebrata</taxon>
        <taxon>Euteleostomi</taxon>
        <taxon>Actinopterygii</taxon>
        <taxon>Neopterygii</taxon>
        <taxon>Teleostei</taxon>
        <taxon>Ostariophysi</taxon>
        <taxon>Characiformes</taxon>
        <taxon>Characoidei</taxon>
        <taxon>Acestrorhamphidae</taxon>
        <taxon>Acestrorhamphinae</taxon>
        <taxon>Astyanax</taxon>
    </lineage>
</organism>
<evidence type="ECO:0000256" key="1">
    <source>
        <dbReference type="ARBA" id="ARBA00004651"/>
    </source>
</evidence>
<dbReference type="GO" id="GO:0006955">
    <property type="term" value="P:immune response"/>
    <property type="evidence" value="ECO:0007669"/>
    <property type="project" value="TreeGrafter"/>
</dbReference>
<dbReference type="Proteomes" id="UP000694621">
    <property type="component" value="Unplaced"/>
</dbReference>
<keyword evidence="8 10" id="KW-0675">Receptor</keyword>
<dbReference type="GO" id="GO:0007204">
    <property type="term" value="P:positive regulation of cytosolic calcium ion concentration"/>
    <property type="evidence" value="ECO:0007669"/>
    <property type="project" value="TreeGrafter"/>
</dbReference>
<dbReference type="Proteomes" id="UP000752171">
    <property type="component" value="Unassembled WGS sequence"/>
</dbReference>
<evidence type="ECO:0000313" key="14">
    <source>
        <dbReference type="Ensembl" id="ENSAMXP00005020217.1"/>
    </source>
</evidence>
<evidence type="ECO:0000313" key="16">
    <source>
        <dbReference type="Proteomes" id="UP000752171"/>
    </source>
</evidence>
<dbReference type="SUPFAM" id="SSF81321">
    <property type="entry name" value="Family A G protein-coupled receptor-like"/>
    <property type="match status" value="1"/>
</dbReference>
<feature type="transmembrane region" description="Helical" evidence="11">
    <location>
        <begin position="76"/>
        <end position="97"/>
    </location>
</feature>
<dbReference type="FunFam" id="1.20.1070.10:FF:000130">
    <property type="entry name" value="Chemokine (C-C motif) receptor 2"/>
    <property type="match status" value="1"/>
</dbReference>
<dbReference type="GO" id="GO:0019957">
    <property type="term" value="F:C-C chemokine binding"/>
    <property type="evidence" value="ECO:0007669"/>
    <property type="project" value="TreeGrafter"/>
</dbReference>
<evidence type="ECO:0000256" key="11">
    <source>
        <dbReference type="SAM" id="Phobius"/>
    </source>
</evidence>
<dbReference type="PROSITE" id="PS50262">
    <property type="entry name" value="G_PROTEIN_RECEP_F1_2"/>
    <property type="match status" value="1"/>
</dbReference>
<protein>
    <submittedName>
        <fullName evidence="13">Chemokine XC receptor 1-like</fullName>
    </submittedName>
    <submittedName>
        <fullName evidence="14">X-C motif chemokine receptor 1</fullName>
    </submittedName>
</protein>
<evidence type="ECO:0000256" key="6">
    <source>
        <dbReference type="ARBA" id="ARBA00023136"/>
    </source>
</evidence>
<dbReference type="PROSITE" id="PS00237">
    <property type="entry name" value="G_PROTEIN_RECEP_F1_1"/>
    <property type="match status" value="1"/>
</dbReference>
<dbReference type="GO" id="GO:0009897">
    <property type="term" value="C:external side of plasma membrane"/>
    <property type="evidence" value="ECO:0007669"/>
    <property type="project" value="TreeGrafter"/>
</dbReference>
<dbReference type="PRINTS" id="PR00237">
    <property type="entry name" value="GPCRRHODOPSN"/>
</dbReference>
<evidence type="ECO:0000256" key="10">
    <source>
        <dbReference type="RuleBase" id="RU000688"/>
    </source>
</evidence>